<comment type="caution">
    <text evidence="2">The sequence shown here is derived from an EMBL/GenBank/DDBJ whole genome shotgun (WGS) entry which is preliminary data.</text>
</comment>
<keyword evidence="1" id="KW-0472">Membrane</keyword>
<sequence length="130" mass="13018">VTIKGALASSADSVSVKGIKLLAGNTIPIVGGAIGDAYTSVLGSLNLIKGTVGAFGIFAIAAVNIPVITEMLLWMIAVNICSALCGLLGEENAAKVLDGVSGVLSLTNTITVFSAVVFILSTGIILSLRS</sequence>
<keyword evidence="1" id="KW-1133">Transmembrane helix</keyword>
<dbReference type="EMBL" id="AJWY01002296">
    <property type="protein sequence ID" value="EKC78459.1"/>
    <property type="molecule type" value="Genomic_DNA"/>
</dbReference>
<feature type="non-terminal residue" evidence="2">
    <location>
        <position position="1"/>
    </location>
</feature>
<evidence type="ECO:0000313" key="2">
    <source>
        <dbReference type="EMBL" id="EKC78459.1"/>
    </source>
</evidence>
<dbReference type="Pfam" id="PF09546">
    <property type="entry name" value="Spore_III_AE"/>
    <property type="match status" value="1"/>
</dbReference>
<accession>K1UEN3</accession>
<feature type="transmembrane region" description="Helical" evidence="1">
    <location>
        <begin position="109"/>
        <end position="128"/>
    </location>
</feature>
<keyword evidence="1" id="KW-0812">Transmembrane</keyword>
<gene>
    <name evidence="2" type="ORF">LEA_03461</name>
</gene>
<organism evidence="2">
    <name type="scientific">human gut metagenome</name>
    <dbReference type="NCBI Taxonomy" id="408170"/>
    <lineage>
        <taxon>unclassified sequences</taxon>
        <taxon>metagenomes</taxon>
        <taxon>organismal metagenomes</taxon>
    </lineage>
</organism>
<dbReference type="AlphaFoldDB" id="K1UEN3"/>
<evidence type="ECO:0000256" key="1">
    <source>
        <dbReference type="SAM" id="Phobius"/>
    </source>
</evidence>
<protein>
    <submittedName>
        <fullName evidence="2">Stage III sporulation protein AE</fullName>
    </submittedName>
</protein>
<proteinExistence type="predicted"/>
<name>K1UEN3_9ZZZZ</name>
<dbReference type="InterPro" id="IPR014194">
    <property type="entry name" value="Spore_III_AE"/>
</dbReference>
<reference evidence="2" key="1">
    <citation type="journal article" date="2013" name="Environ. Microbiol.">
        <title>Microbiota from the distal guts of lean and obese adolescents exhibit partial functional redundancy besides clear differences in community structure.</title>
        <authorList>
            <person name="Ferrer M."/>
            <person name="Ruiz A."/>
            <person name="Lanza F."/>
            <person name="Haange S.B."/>
            <person name="Oberbach A."/>
            <person name="Till H."/>
            <person name="Bargiela R."/>
            <person name="Campoy C."/>
            <person name="Segura M.T."/>
            <person name="Richter M."/>
            <person name="von Bergen M."/>
            <person name="Seifert J."/>
            <person name="Suarez A."/>
        </authorList>
    </citation>
    <scope>NUCLEOTIDE SEQUENCE</scope>
</reference>